<keyword evidence="4" id="KW-1133">Transmembrane helix</keyword>
<dbReference type="InterPro" id="IPR011074">
    <property type="entry name" value="CRAL/TRIO_N_dom"/>
</dbReference>
<evidence type="ECO:0000313" key="6">
    <source>
        <dbReference type="EMBL" id="GFH08832.1"/>
    </source>
</evidence>
<dbReference type="PANTHER" id="PTHR45657">
    <property type="entry name" value="CRAL-TRIO DOMAIN-CONTAINING PROTEIN YKL091C-RELATED"/>
    <property type="match status" value="1"/>
</dbReference>
<gene>
    <name evidence="6" type="ORF">HaLaN_03863</name>
</gene>
<dbReference type="InterPro" id="IPR051026">
    <property type="entry name" value="PI/PC_transfer"/>
</dbReference>
<sequence>MGCYRPLTDIATLGTDLSSQRKVLLANYDSDPTLLRFLKARQWHLEPAVAMYSHMAKWRQDNQVEELYATYDFPELDQLLPHYPHFYHKQDKYGRPVYIELLGGLDCGAMLKAAPLERIMKYHIWTWERMERQLLPACSRLVGHPVITATVIIDLAGLSLRNFTLTAQDYYPEHLGTMFIINTSWFFTTIWAVVYPLLEERTRKKIIVLGSNYQDKLKELIPEENLPTFFGGLSPCPDKQSSQGLWTRPPFEPDQKYLLEATSSH</sequence>
<dbReference type="EMBL" id="BLLF01000188">
    <property type="protein sequence ID" value="GFH08832.1"/>
    <property type="molecule type" value="Genomic_DNA"/>
</dbReference>
<dbReference type="InterPro" id="IPR001251">
    <property type="entry name" value="CRAL-TRIO_dom"/>
</dbReference>
<dbReference type="Gene3D" id="3.40.525.10">
    <property type="entry name" value="CRAL-TRIO lipid binding domain"/>
    <property type="match status" value="1"/>
</dbReference>
<proteinExistence type="inferred from homology"/>
<comment type="subcellular location">
    <subcellularLocation>
        <location evidence="1">Cell membrane</location>
        <topology evidence="1">Peripheral membrane protein</topology>
    </subcellularLocation>
    <subcellularLocation>
        <location evidence="2">Golgi apparatus membrane</location>
        <topology evidence="2">Peripheral membrane protein</topology>
    </subcellularLocation>
</comment>
<keyword evidence="7" id="KW-1185">Reference proteome</keyword>
<dbReference type="SUPFAM" id="SSF52087">
    <property type="entry name" value="CRAL/TRIO domain"/>
    <property type="match status" value="1"/>
</dbReference>
<keyword evidence="4" id="KW-0812">Transmembrane</keyword>
<evidence type="ECO:0000256" key="2">
    <source>
        <dbReference type="ARBA" id="ARBA00004395"/>
    </source>
</evidence>
<dbReference type="CDD" id="cd00170">
    <property type="entry name" value="SEC14"/>
    <property type="match status" value="1"/>
</dbReference>
<dbReference type="InterPro" id="IPR036865">
    <property type="entry name" value="CRAL-TRIO_dom_sf"/>
</dbReference>
<accession>A0A699Z0G5</accession>
<feature type="transmembrane region" description="Helical" evidence="4">
    <location>
        <begin position="137"/>
        <end position="158"/>
    </location>
</feature>
<dbReference type="SMART" id="SM01100">
    <property type="entry name" value="CRAL_TRIO_N"/>
    <property type="match status" value="1"/>
</dbReference>
<organism evidence="6 7">
    <name type="scientific">Haematococcus lacustris</name>
    <name type="common">Green alga</name>
    <name type="synonym">Haematococcus pluvialis</name>
    <dbReference type="NCBI Taxonomy" id="44745"/>
    <lineage>
        <taxon>Eukaryota</taxon>
        <taxon>Viridiplantae</taxon>
        <taxon>Chlorophyta</taxon>
        <taxon>core chlorophytes</taxon>
        <taxon>Chlorophyceae</taxon>
        <taxon>CS clade</taxon>
        <taxon>Chlamydomonadales</taxon>
        <taxon>Haematococcaceae</taxon>
        <taxon>Haematococcus</taxon>
    </lineage>
</organism>
<dbReference type="SMART" id="SM00516">
    <property type="entry name" value="SEC14"/>
    <property type="match status" value="1"/>
</dbReference>
<comment type="caution">
    <text evidence="6">The sequence shown here is derived from an EMBL/GenBank/DDBJ whole genome shotgun (WGS) entry which is preliminary data.</text>
</comment>
<feature type="domain" description="CRAL-TRIO" evidence="5">
    <location>
        <begin position="75"/>
        <end position="238"/>
    </location>
</feature>
<dbReference type="PRINTS" id="PR00180">
    <property type="entry name" value="CRETINALDHBP"/>
</dbReference>
<evidence type="ECO:0000256" key="4">
    <source>
        <dbReference type="SAM" id="Phobius"/>
    </source>
</evidence>
<evidence type="ECO:0000259" key="5">
    <source>
        <dbReference type="PROSITE" id="PS50191"/>
    </source>
</evidence>
<dbReference type="GO" id="GO:0000139">
    <property type="term" value="C:Golgi membrane"/>
    <property type="evidence" value="ECO:0007669"/>
    <property type="project" value="UniProtKB-SubCell"/>
</dbReference>
<dbReference type="SUPFAM" id="SSF46938">
    <property type="entry name" value="CRAL/TRIO N-terminal domain"/>
    <property type="match status" value="1"/>
</dbReference>
<dbReference type="AlphaFoldDB" id="A0A699Z0G5"/>
<protein>
    <submittedName>
        <fullName evidence="6">CRAL-TRIO domain-containing protein</fullName>
    </submittedName>
</protein>
<dbReference type="InterPro" id="IPR036273">
    <property type="entry name" value="CRAL/TRIO_N_dom_sf"/>
</dbReference>
<reference evidence="6 7" key="1">
    <citation type="submission" date="2020-02" db="EMBL/GenBank/DDBJ databases">
        <title>Draft genome sequence of Haematococcus lacustris strain NIES-144.</title>
        <authorList>
            <person name="Morimoto D."/>
            <person name="Nakagawa S."/>
            <person name="Yoshida T."/>
            <person name="Sawayama S."/>
        </authorList>
    </citation>
    <scope>NUCLEOTIDE SEQUENCE [LARGE SCALE GENOMIC DNA]</scope>
    <source>
        <strain evidence="6 7">NIES-144</strain>
    </source>
</reference>
<dbReference type="GO" id="GO:0005886">
    <property type="term" value="C:plasma membrane"/>
    <property type="evidence" value="ECO:0007669"/>
    <property type="project" value="UniProtKB-SubCell"/>
</dbReference>
<keyword evidence="4" id="KW-0472">Membrane</keyword>
<evidence type="ECO:0000256" key="1">
    <source>
        <dbReference type="ARBA" id="ARBA00004202"/>
    </source>
</evidence>
<dbReference type="Pfam" id="PF03765">
    <property type="entry name" value="CRAL_TRIO_N"/>
    <property type="match status" value="1"/>
</dbReference>
<evidence type="ECO:0000256" key="3">
    <source>
        <dbReference type="ARBA" id="ARBA00038020"/>
    </source>
</evidence>
<name>A0A699Z0G5_HAELA</name>
<feature type="transmembrane region" description="Helical" evidence="4">
    <location>
        <begin position="178"/>
        <end position="198"/>
    </location>
</feature>
<comment type="similarity">
    <text evidence="3">Belongs to the SFH family.</text>
</comment>
<dbReference type="Pfam" id="PF00650">
    <property type="entry name" value="CRAL_TRIO"/>
    <property type="match status" value="1"/>
</dbReference>
<dbReference type="PANTHER" id="PTHR45657:SF1">
    <property type="entry name" value="CRAL-TRIO DOMAIN-CONTAINING PROTEIN YKL091C-RELATED"/>
    <property type="match status" value="1"/>
</dbReference>
<evidence type="ECO:0000313" key="7">
    <source>
        <dbReference type="Proteomes" id="UP000485058"/>
    </source>
</evidence>
<dbReference type="Proteomes" id="UP000485058">
    <property type="component" value="Unassembled WGS sequence"/>
</dbReference>
<dbReference type="PROSITE" id="PS50191">
    <property type="entry name" value="CRAL_TRIO"/>
    <property type="match status" value="1"/>
</dbReference>